<organism evidence="2 3">
    <name type="scientific">Trifolium medium</name>
    <dbReference type="NCBI Taxonomy" id="97028"/>
    <lineage>
        <taxon>Eukaryota</taxon>
        <taxon>Viridiplantae</taxon>
        <taxon>Streptophyta</taxon>
        <taxon>Embryophyta</taxon>
        <taxon>Tracheophyta</taxon>
        <taxon>Spermatophyta</taxon>
        <taxon>Magnoliopsida</taxon>
        <taxon>eudicotyledons</taxon>
        <taxon>Gunneridae</taxon>
        <taxon>Pentapetalae</taxon>
        <taxon>rosids</taxon>
        <taxon>fabids</taxon>
        <taxon>Fabales</taxon>
        <taxon>Fabaceae</taxon>
        <taxon>Papilionoideae</taxon>
        <taxon>50 kb inversion clade</taxon>
        <taxon>NPAAA clade</taxon>
        <taxon>Hologalegina</taxon>
        <taxon>IRL clade</taxon>
        <taxon>Trifolieae</taxon>
        <taxon>Trifolium</taxon>
    </lineage>
</organism>
<protein>
    <recommendedName>
        <fullName evidence="1">DUF7028 domain-containing protein</fullName>
    </recommendedName>
</protein>
<evidence type="ECO:0000259" key="1">
    <source>
        <dbReference type="Pfam" id="PF22970"/>
    </source>
</evidence>
<proteinExistence type="predicted"/>
<feature type="domain" description="DUF7028" evidence="1">
    <location>
        <begin position="35"/>
        <end position="100"/>
    </location>
</feature>
<keyword evidence="3" id="KW-1185">Reference proteome</keyword>
<name>A0A392MGB0_9FABA</name>
<comment type="caution">
    <text evidence="2">The sequence shown here is derived from an EMBL/GenBank/DDBJ whole genome shotgun (WGS) entry which is preliminary data.</text>
</comment>
<accession>A0A392MGB0</accession>
<sequence length="162" mass="18860">MMTDFARYSARDFERLVRWINNHGNPDESSTHEWVEKATENVEISPSINPKLSMAAKRHLVYNFWKLGFDHEENKIFYIPPDQDNIIWSLKEACKINIQEDAILEEEIGPLIKGLANNHVVQEKEQISLQGLIWQEVELGQQSSPTKDERIPQTVSIQYRAI</sequence>
<dbReference type="InterPro" id="IPR054292">
    <property type="entry name" value="DUF7028"/>
</dbReference>
<gene>
    <name evidence="2" type="ORF">A2U01_0007207</name>
</gene>
<evidence type="ECO:0000313" key="3">
    <source>
        <dbReference type="Proteomes" id="UP000265520"/>
    </source>
</evidence>
<dbReference type="AlphaFoldDB" id="A0A392MGB0"/>
<dbReference type="EMBL" id="LXQA010010177">
    <property type="protein sequence ID" value="MCH86351.1"/>
    <property type="molecule type" value="Genomic_DNA"/>
</dbReference>
<dbReference type="Pfam" id="PF22970">
    <property type="entry name" value="DUF7028"/>
    <property type="match status" value="1"/>
</dbReference>
<evidence type="ECO:0000313" key="2">
    <source>
        <dbReference type="EMBL" id="MCH86351.1"/>
    </source>
</evidence>
<reference evidence="2 3" key="1">
    <citation type="journal article" date="2018" name="Front. Plant Sci.">
        <title>Red Clover (Trifolium pratense) and Zigzag Clover (T. medium) - A Picture of Genomic Similarities and Differences.</title>
        <authorList>
            <person name="Dluhosova J."/>
            <person name="Istvanek J."/>
            <person name="Nedelnik J."/>
            <person name="Repkova J."/>
        </authorList>
    </citation>
    <scope>NUCLEOTIDE SEQUENCE [LARGE SCALE GENOMIC DNA]</scope>
    <source>
        <strain evidence="3">cv. 10/8</strain>
        <tissue evidence="2">Leaf</tissue>
    </source>
</reference>
<dbReference type="Proteomes" id="UP000265520">
    <property type="component" value="Unassembled WGS sequence"/>
</dbReference>